<keyword evidence="1" id="KW-0732">Signal</keyword>
<feature type="signal peptide" evidence="1">
    <location>
        <begin position="1"/>
        <end position="19"/>
    </location>
</feature>
<reference evidence="2 3" key="1">
    <citation type="submission" date="2020-03" db="EMBL/GenBank/DDBJ databases">
        <title>WGS of actinomycetes isolated from Thailand.</title>
        <authorList>
            <person name="Thawai C."/>
        </authorList>
    </citation>
    <scope>NUCLEOTIDE SEQUENCE [LARGE SCALE GENOMIC DNA]</scope>
    <source>
        <strain evidence="2 3">FMUSA5-5</strain>
    </source>
</reference>
<evidence type="ECO:0000313" key="2">
    <source>
        <dbReference type="EMBL" id="NJP96725.1"/>
    </source>
</evidence>
<evidence type="ECO:0000256" key="1">
    <source>
        <dbReference type="SAM" id="SignalP"/>
    </source>
</evidence>
<proteinExistence type="predicted"/>
<accession>A0ABX1BJH7</accession>
<evidence type="ECO:0000313" key="3">
    <source>
        <dbReference type="Proteomes" id="UP000696294"/>
    </source>
</evidence>
<organism evidence="2 3">
    <name type="scientific">Nonomuraea composti</name>
    <dbReference type="NCBI Taxonomy" id="2720023"/>
    <lineage>
        <taxon>Bacteria</taxon>
        <taxon>Bacillati</taxon>
        <taxon>Actinomycetota</taxon>
        <taxon>Actinomycetes</taxon>
        <taxon>Streptosporangiales</taxon>
        <taxon>Streptosporangiaceae</taxon>
        <taxon>Nonomuraea</taxon>
    </lineage>
</organism>
<gene>
    <name evidence="2" type="ORF">HCN51_46120</name>
</gene>
<feature type="chain" id="PRO_5045775086" evidence="1">
    <location>
        <begin position="20"/>
        <end position="136"/>
    </location>
</feature>
<name>A0ABX1BJH7_9ACTN</name>
<protein>
    <submittedName>
        <fullName evidence="2">Uncharacterized protein</fullName>
    </submittedName>
</protein>
<dbReference type="RefSeq" id="WP_168018256.1">
    <property type="nucleotide sequence ID" value="NZ_JAATEP010000053.1"/>
</dbReference>
<sequence length="136" mass="14270">MDVSAVVPLLMPYASAAIAAYGSAVLTKAQDVAADETIGMGQRLLQRIWQRPESQAELESAVADRVQAPDDDDSLAALRLQIKKALAADPALAMELADMLGSATASMTVNAIGERAVAVRTNTGIIQTGDHSHAER</sequence>
<keyword evidence="3" id="KW-1185">Reference proteome</keyword>
<comment type="caution">
    <text evidence="2">The sequence shown here is derived from an EMBL/GenBank/DDBJ whole genome shotgun (WGS) entry which is preliminary data.</text>
</comment>
<dbReference type="Proteomes" id="UP000696294">
    <property type="component" value="Unassembled WGS sequence"/>
</dbReference>
<dbReference type="EMBL" id="JAATEP010000053">
    <property type="protein sequence ID" value="NJP96725.1"/>
    <property type="molecule type" value="Genomic_DNA"/>
</dbReference>